<dbReference type="EMBL" id="BKCP01010737">
    <property type="protein sequence ID" value="GER53759.1"/>
    <property type="molecule type" value="Genomic_DNA"/>
</dbReference>
<dbReference type="Proteomes" id="UP000325081">
    <property type="component" value="Unassembled WGS sequence"/>
</dbReference>
<gene>
    <name evidence="1" type="ORF">STAS_31305</name>
</gene>
<dbReference type="GO" id="GO:0016740">
    <property type="term" value="F:transferase activity"/>
    <property type="evidence" value="ECO:0007669"/>
    <property type="project" value="UniProtKB-KW"/>
</dbReference>
<dbReference type="AlphaFoldDB" id="A0A5A7R892"/>
<organism evidence="1 2">
    <name type="scientific">Striga asiatica</name>
    <name type="common">Asiatic witchweed</name>
    <name type="synonym">Buchnera asiatica</name>
    <dbReference type="NCBI Taxonomy" id="4170"/>
    <lineage>
        <taxon>Eukaryota</taxon>
        <taxon>Viridiplantae</taxon>
        <taxon>Streptophyta</taxon>
        <taxon>Embryophyta</taxon>
        <taxon>Tracheophyta</taxon>
        <taxon>Spermatophyta</taxon>
        <taxon>Magnoliopsida</taxon>
        <taxon>eudicotyledons</taxon>
        <taxon>Gunneridae</taxon>
        <taxon>Pentapetalae</taxon>
        <taxon>asterids</taxon>
        <taxon>lamiids</taxon>
        <taxon>Lamiales</taxon>
        <taxon>Orobanchaceae</taxon>
        <taxon>Buchnereae</taxon>
        <taxon>Striga</taxon>
    </lineage>
</organism>
<proteinExistence type="predicted"/>
<keyword evidence="1" id="KW-0808">Transferase</keyword>
<evidence type="ECO:0000313" key="1">
    <source>
        <dbReference type="EMBL" id="GER53759.1"/>
    </source>
</evidence>
<evidence type="ECO:0000313" key="2">
    <source>
        <dbReference type="Proteomes" id="UP000325081"/>
    </source>
</evidence>
<name>A0A5A7R892_STRAF</name>
<accession>A0A5A7R892</accession>
<keyword evidence="2" id="KW-1185">Reference proteome</keyword>
<reference evidence="2" key="1">
    <citation type="journal article" date="2019" name="Curr. Biol.">
        <title>Genome Sequence of Striga asiatica Provides Insight into the Evolution of Plant Parasitism.</title>
        <authorList>
            <person name="Yoshida S."/>
            <person name="Kim S."/>
            <person name="Wafula E.K."/>
            <person name="Tanskanen J."/>
            <person name="Kim Y.M."/>
            <person name="Honaas L."/>
            <person name="Yang Z."/>
            <person name="Spallek T."/>
            <person name="Conn C.E."/>
            <person name="Ichihashi Y."/>
            <person name="Cheong K."/>
            <person name="Cui S."/>
            <person name="Der J.P."/>
            <person name="Gundlach H."/>
            <person name="Jiao Y."/>
            <person name="Hori C."/>
            <person name="Ishida J.K."/>
            <person name="Kasahara H."/>
            <person name="Kiba T."/>
            <person name="Kim M.S."/>
            <person name="Koo N."/>
            <person name="Laohavisit A."/>
            <person name="Lee Y.H."/>
            <person name="Lumba S."/>
            <person name="McCourt P."/>
            <person name="Mortimer J.C."/>
            <person name="Mutuku J.M."/>
            <person name="Nomura T."/>
            <person name="Sasaki-Sekimoto Y."/>
            <person name="Seto Y."/>
            <person name="Wang Y."/>
            <person name="Wakatake T."/>
            <person name="Sakakibara H."/>
            <person name="Demura T."/>
            <person name="Yamaguchi S."/>
            <person name="Yoneyama K."/>
            <person name="Manabe R.I."/>
            <person name="Nelson D.C."/>
            <person name="Schulman A.H."/>
            <person name="Timko M.P."/>
            <person name="dePamphilis C.W."/>
            <person name="Choi D."/>
            <person name="Shirasu K."/>
        </authorList>
    </citation>
    <scope>NUCLEOTIDE SEQUENCE [LARGE SCALE GENOMIC DNA]</scope>
    <source>
        <strain evidence="2">cv. UVA1</strain>
    </source>
</reference>
<protein>
    <submittedName>
        <fullName evidence="1">Acetyltransferase</fullName>
    </submittedName>
</protein>
<sequence>MAGAAAPSFERQLDGARRQLEADSRIKWYVTLHFEILLATFLDVTIQLLVFGQESCSLSIDHNLNFLGIVAVVIEERYYSYAFGVLLNDSFRSLMTFDLSYYRSSSTQLTNSDRYTIVKLYIVDEVQARSSIITPDNQKKCISKEKSISNIESGSSSVQTIDPKADKQFFSPTASIILETIAQKMKEETDNLKPAAKVMQWKQIRQPLSP</sequence>
<comment type="caution">
    <text evidence="1">The sequence shown here is derived from an EMBL/GenBank/DDBJ whole genome shotgun (WGS) entry which is preliminary data.</text>
</comment>